<organism evidence="3 4">
    <name type="scientific">Actinomadura viridis</name>
    <dbReference type="NCBI Taxonomy" id="58110"/>
    <lineage>
        <taxon>Bacteria</taxon>
        <taxon>Bacillati</taxon>
        <taxon>Actinomycetota</taxon>
        <taxon>Actinomycetes</taxon>
        <taxon>Streptosporangiales</taxon>
        <taxon>Thermomonosporaceae</taxon>
        <taxon>Actinomadura</taxon>
    </lineage>
</organism>
<dbReference type="RefSeq" id="WP_197011403.1">
    <property type="nucleotide sequence ID" value="NZ_BAABES010000005.1"/>
</dbReference>
<evidence type="ECO:0000313" key="3">
    <source>
        <dbReference type="EMBL" id="MBG6088713.1"/>
    </source>
</evidence>
<keyword evidence="3" id="KW-0223">Dioxygenase</keyword>
<dbReference type="EMBL" id="JADOUA010000001">
    <property type="protein sequence ID" value="MBG6088713.1"/>
    <property type="molecule type" value="Genomic_DNA"/>
</dbReference>
<dbReference type="AlphaFoldDB" id="A0A931GIL3"/>
<dbReference type="Gene3D" id="2.60.120.10">
    <property type="entry name" value="Jelly Rolls"/>
    <property type="match status" value="1"/>
</dbReference>
<reference evidence="3" key="1">
    <citation type="submission" date="2020-11" db="EMBL/GenBank/DDBJ databases">
        <title>Sequencing the genomes of 1000 actinobacteria strains.</title>
        <authorList>
            <person name="Klenk H.-P."/>
        </authorList>
    </citation>
    <scope>NUCLEOTIDE SEQUENCE</scope>
    <source>
        <strain evidence="3">DSM 43175</strain>
    </source>
</reference>
<gene>
    <name evidence="3" type="ORF">IW256_002826</name>
</gene>
<keyword evidence="4" id="KW-1185">Reference proteome</keyword>
<dbReference type="InterPro" id="IPR011051">
    <property type="entry name" value="RmlC_Cupin_sf"/>
</dbReference>
<evidence type="ECO:0000313" key="4">
    <source>
        <dbReference type="Proteomes" id="UP000614047"/>
    </source>
</evidence>
<dbReference type="Proteomes" id="UP000614047">
    <property type="component" value="Unassembled WGS sequence"/>
</dbReference>
<dbReference type="SUPFAM" id="SSF51182">
    <property type="entry name" value="RmlC-like cupins"/>
    <property type="match status" value="1"/>
</dbReference>
<protein>
    <submittedName>
        <fullName evidence="3">Quercetin dioxygenase-like cupin family protein</fullName>
    </submittedName>
</protein>
<dbReference type="Pfam" id="PF12973">
    <property type="entry name" value="Cupin_7"/>
    <property type="match status" value="1"/>
</dbReference>
<comment type="caution">
    <text evidence="3">The sequence shown here is derived from an EMBL/GenBank/DDBJ whole genome shotgun (WGS) entry which is preliminary data.</text>
</comment>
<dbReference type="InterPro" id="IPR025979">
    <property type="entry name" value="ChrR-like_cupin_dom"/>
</dbReference>
<feature type="domain" description="ChrR-like cupin" evidence="2">
    <location>
        <begin position="59"/>
        <end position="163"/>
    </location>
</feature>
<evidence type="ECO:0000256" key="1">
    <source>
        <dbReference type="SAM" id="MobiDB-lite"/>
    </source>
</evidence>
<dbReference type="GO" id="GO:0051213">
    <property type="term" value="F:dioxygenase activity"/>
    <property type="evidence" value="ECO:0007669"/>
    <property type="project" value="UniProtKB-KW"/>
</dbReference>
<feature type="region of interest" description="Disordered" evidence="1">
    <location>
        <begin position="1"/>
        <end position="22"/>
    </location>
</feature>
<evidence type="ECO:0000259" key="2">
    <source>
        <dbReference type="Pfam" id="PF12973"/>
    </source>
</evidence>
<dbReference type="InterPro" id="IPR014710">
    <property type="entry name" value="RmlC-like_jellyroll"/>
</dbReference>
<sequence>MPEPDGHVTPRPPCPPGVPEEEWANNLSAPAAYSGAAPDRSREQVVTGGEGEVLGRFREVLLRTGDLEWADKTLAGLAQRMLWRDDATGASIALVRFRKGAGIPSRHSHASNQFMFCLSGRYTYLPTGLTLTEGSFYWNPKGSVHGPTLAEEESILLEVYDGPHYPTRPEWYTDPADAL</sequence>
<name>A0A931GIL3_9ACTN</name>
<keyword evidence="3" id="KW-0560">Oxidoreductase</keyword>
<proteinExistence type="predicted"/>
<accession>A0A931GIL3</accession>